<dbReference type="PANTHER" id="PTHR10516">
    <property type="entry name" value="PEPTIDYL-PROLYL CIS-TRANS ISOMERASE"/>
    <property type="match status" value="1"/>
</dbReference>
<feature type="signal peptide" evidence="7">
    <location>
        <begin position="1"/>
        <end position="16"/>
    </location>
</feature>
<evidence type="ECO:0000256" key="5">
    <source>
        <dbReference type="RuleBase" id="RU003915"/>
    </source>
</evidence>
<keyword evidence="10" id="KW-1185">Reference proteome</keyword>
<dbReference type="InterPro" id="IPR050689">
    <property type="entry name" value="FKBP-type_PPIase"/>
</dbReference>
<protein>
    <recommendedName>
        <fullName evidence="5">Peptidyl-prolyl cis-trans isomerase</fullName>
        <ecNumber evidence="5">5.2.1.8</ecNumber>
    </recommendedName>
</protein>
<dbReference type="InterPro" id="IPR046357">
    <property type="entry name" value="PPIase_dom_sf"/>
</dbReference>
<evidence type="ECO:0000256" key="2">
    <source>
        <dbReference type="ARBA" id="ARBA00023110"/>
    </source>
</evidence>
<keyword evidence="7" id="KW-0732">Signal</keyword>
<evidence type="ECO:0000256" key="6">
    <source>
        <dbReference type="SAM" id="MobiDB-lite"/>
    </source>
</evidence>
<evidence type="ECO:0000313" key="9">
    <source>
        <dbReference type="EMBL" id="MFD2839723.1"/>
    </source>
</evidence>
<dbReference type="GO" id="GO:0003755">
    <property type="term" value="F:peptidyl-prolyl cis-trans isomerase activity"/>
    <property type="evidence" value="ECO:0007669"/>
    <property type="project" value="UniProtKB-EC"/>
</dbReference>
<comment type="caution">
    <text evidence="9">The sequence shown here is derived from an EMBL/GenBank/DDBJ whole genome shotgun (WGS) entry which is preliminary data.</text>
</comment>
<dbReference type="InterPro" id="IPR001179">
    <property type="entry name" value="PPIase_FKBP_dom"/>
</dbReference>
<keyword evidence="3 4" id="KW-0413">Isomerase</keyword>
<dbReference type="Pfam" id="PF00254">
    <property type="entry name" value="FKBP_C"/>
    <property type="match status" value="1"/>
</dbReference>
<feature type="region of interest" description="Disordered" evidence="6">
    <location>
        <begin position="24"/>
        <end position="45"/>
    </location>
</feature>
<dbReference type="Gene3D" id="3.10.50.40">
    <property type="match status" value="2"/>
</dbReference>
<evidence type="ECO:0000256" key="4">
    <source>
        <dbReference type="PROSITE-ProRule" id="PRU00277"/>
    </source>
</evidence>
<name>A0ABW5XDA1_9MICO</name>
<gene>
    <name evidence="9" type="ORF">ACFSYH_03965</name>
</gene>
<dbReference type="SUPFAM" id="SSF54534">
    <property type="entry name" value="FKBP-like"/>
    <property type="match status" value="2"/>
</dbReference>
<feature type="domain" description="PPIase FKBP-type" evidence="8">
    <location>
        <begin position="232"/>
        <end position="319"/>
    </location>
</feature>
<evidence type="ECO:0000259" key="8">
    <source>
        <dbReference type="PROSITE" id="PS50059"/>
    </source>
</evidence>
<proteinExistence type="inferred from homology"/>
<accession>A0ABW5XDA1</accession>
<feature type="chain" id="PRO_5045655376" description="Peptidyl-prolyl cis-trans isomerase" evidence="7">
    <location>
        <begin position="17"/>
        <end position="319"/>
    </location>
</feature>
<evidence type="ECO:0000313" key="10">
    <source>
        <dbReference type="Proteomes" id="UP001597391"/>
    </source>
</evidence>
<evidence type="ECO:0000256" key="7">
    <source>
        <dbReference type="SAM" id="SignalP"/>
    </source>
</evidence>
<dbReference type="EMBL" id="JBHUOP010000002">
    <property type="protein sequence ID" value="MFD2839723.1"/>
    <property type="molecule type" value="Genomic_DNA"/>
</dbReference>
<organism evidence="9 10">
    <name type="scientific">Populibacterium corticicola</name>
    <dbReference type="NCBI Taxonomy" id="1812826"/>
    <lineage>
        <taxon>Bacteria</taxon>
        <taxon>Bacillati</taxon>
        <taxon>Actinomycetota</taxon>
        <taxon>Actinomycetes</taxon>
        <taxon>Micrococcales</taxon>
        <taxon>Jonesiaceae</taxon>
        <taxon>Populibacterium</taxon>
    </lineage>
</organism>
<reference evidence="10" key="1">
    <citation type="journal article" date="2019" name="Int. J. Syst. Evol. Microbiol.">
        <title>The Global Catalogue of Microorganisms (GCM) 10K type strain sequencing project: providing services to taxonomists for standard genome sequencing and annotation.</title>
        <authorList>
            <consortium name="The Broad Institute Genomics Platform"/>
            <consortium name="The Broad Institute Genome Sequencing Center for Infectious Disease"/>
            <person name="Wu L."/>
            <person name="Ma J."/>
        </authorList>
    </citation>
    <scope>NUCLEOTIDE SEQUENCE [LARGE SCALE GENOMIC DNA]</scope>
    <source>
        <strain evidence="10">KCTC 33576</strain>
    </source>
</reference>
<dbReference type="PROSITE" id="PS51257">
    <property type="entry name" value="PROKAR_LIPOPROTEIN"/>
    <property type="match status" value="1"/>
</dbReference>
<keyword evidence="2 4" id="KW-0697">Rotamase</keyword>
<evidence type="ECO:0000256" key="1">
    <source>
        <dbReference type="ARBA" id="ARBA00000971"/>
    </source>
</evidence>
<sequence>MKLRSMRALTAVTVVAALVLTGCSGESTPEESPSTTTSEEVTSTTAEDAKILEGITYSAANAGEAPTDVKIEGDFTKLSAPAAREISPGTGETVEDGDLVSVHIVSYSAAGETTQSTYDDGAPTTIPNSAASGLVSQLLDVLTNQKIGARLAFAAPSQEEDVDPNIMVMEIVDSVRPWATGEPQEVTDASLPTVTLDDSGQPSIEIPDGFEATDDTQTIVLKQGDGAEVKETDYLHAQYSGWNLQGERFDSSWERGAATAFSLQQVIQGWTKGLAGQKLGSQVMLIIPAEQAYGAGEGNNESGQPLGDLIFVVDLLAVN</sequence>
<comment type="similarity">
    <text evidence="5">Belongs to the FKBP-type PPIase family.</text>
</comment>
<dbReference type="EC" id="5.2.1.8" evidence="5"/>
<dbReference type="PROSITE" id="PS50059">
    <property type="entry name" value="FKBP_PPIASE"/>
    <property type="match status" value="1"/>
</dbReference>
<comment type="catalytic activity">
    <reaction evidence="1 4 5">
        <text>[protein]-peptidylproline (omega=180) = [protein]-peptidylproline (omega=0)</text>
        <dbReference type="Rhea" id="RHEA:16237"/>
        <dbReference type="Rhea" id="RHEA-COMP:10747"/>
        <dbReference type="Rhea" id="RHEA-COMP:10748"/>
        <dbReference type="ChEBI" id="CHEBI:83833"/>
        <dbReference type="ChEBI" id="CHEBI:83834"/>
        <dbReference type="EC" id="5.2.1.8"/>
    </reaction>
</comment>
<dbReference type="PANTHER" id="PTHR10516:SF443">
    <property type="entry name" value="FK506-BINDING PROTEIN 59-RELATED"/>
    <property type="match status" value="1"/>
</dbReference>
<evidence type="ECO:0000256" key="3">
    <source>
        <dbReference type="ARBA" id="ARBA00023235"/>
    </source>
</evidence>
<dbReference type="Proteomes" id="UP001597391">
    <property type="component" value="Unassembled WGS sequence"/>
</dbReference>